<evidence type="ECO:0000313" key="2">
    <source>
        <dbReference type="EMBL" id="SDJ38569.1"/>
    </source>
</evidence>
<name>A0A1G8TAD2_9ACTN</name>
<proteinExistence type="predicted"/>
<dbReference type="Proteomes" id="UP000199155">
    <property type="component" value="Unassembled WGS sequence"/>
</dbReference>
<protein>
    <submittedName>
        <fullName evidence="2">Uncharacterized protein</fullName>
    </submittedName>
</protein>
<accession>A0A1G8TAD2</accession>
<keyword evidence="1" id="KW-1133">Transmembrane helix</keyword>
<dbReference type="PANTHER" id="PTHR42305:SF1">
    <property type="entry name" value="MEMBRANE PROTEIN RV1733C-RELATED"/>
    <property type="match status" value="1"/>
</dbReference>
<reference evidence="2 3" key="1">
    <citation type="submission" date="2016-10" db="EMBL/GenBank/DDBJ databases">
        <authorList>
            <person name="de Groot N.N."/>
        </authorList>
    </citation>
    <scope>NUCLEOTIDE SEQUENCE [LARGE SCALE GENOMIC DNA]</scope>
    <source>
        <strain evidence="2 3">CGMCC 4.5727</strain>
    </source>
</reference>
<dbReference type="EMBL" id="FNFF01000001">
    <property type="protein sequence ID" value="SDJ38569.1"/>
    <property type="molecule type" value="Genomic_DNA"/>
</dbReference>
<keyword evidence="1" id="KW-0472">Membrane</keyword>
<dbReference type="PANTHER" id="PTHR42305">
    <property type="entry name" value="MEMBRANE PROTEIN RV1733C-RELATED"/>
    <property type="match status" value="1"/>
</dbReference>
<dbReference type="OrthoDB" id="4325432at2"/>
<evidence type="ECO:0000256" key="1">
    <source>
        <dbReference type="SAM" id="Phobius"/>
    </source>
</evidence>
<dbReference type="InterPro" id="IPR039708">
    <property type="entry name" value="MT1774/Rv1733c-like"/>
</dbReference>
<organism evidence="2 3">
    <name type="scientific">Streptomyces indicus</name>
    <dbReference type="NCBI Taxonomy" id="417292"/>
    <lineage>
        <taxon>Bacteria</taxon>
        <taxon>Bacillati</taxon>
        <taxon>Actinomycetota</taxon>
        <taxon>Actinomycetes</taxon>
        <taxon>Kitasatosporales</taxon>
        <taxon>Streptomycetaceae</taxon>
        <taxon>Streptomyces</taxon>
    </lineage>
</organism>
<gene>
    <name evidence="2" type="ORF">SAMN05421806_101151</name>
</gene>
<sequence>MRTITGLWRWRGNPLRRATDLLEAWVALSALLAMVLVAPMVGAAVGASSSAALNRAVQVQHDTRHRVQATVDKISGQARIDPDPETASERDRTARVVADWQAPDGTWHHGTVPSGMTHPRPGDTFTLWVDERGEPVRKPMATGTAGVHAGLAGIGAAAATVALIEGLRRLARWQLLRRRYARWDTEWAQAGPDWGRTGTGS</sequence>
<keyword evidence="3" id="KW-1185">Reference proteome</keyword>
<evidence type="ECO:0000313" key="3">
    <source>
        <dbReference type="Proteomes" id="UP000199155"/>
    </source>
</evidence>
<dbReference type="STRING" id="417292.SAMN05421806_101151"/>
<dbReference type="RefSeq" id="WP_093606666.1">
    <property type="nucleotide sequence ID" value="NZ_FNFF01000001.1"/>
</dbReference>
<feature type="transmembrane region" description="Helical" evidence="1">
    <location>
        <begin position="145"/>
        <end position="167"/>
    </location>
</feature>
<feature type="transmembrane region" description="Helical" evidence="1">
    <location>
        <begin position="21"/>
        <end position="45"/>
    </location>
</feature>
<dbReference type="AlphaFoldDB" id="A0A1G8TAD2"/>
<keyword evidence="1" id="KW-0812">Transmembrane</keyword>